<sequence length="41" mass="5021">MNILKNNQKALFHFTYLKRLNEVIGMHVELNIPTEVEFRYR</sequence>
<reference evidence="2" key="1">
    <citation type="submission" date="2010-10" db="EMBL/GenBank/DDBJ databases">
        <title>Complete sequence of chromosome of Geobacillus sp. Y4.1MC1.</title>
        <authorList>
            <consortium name="US DOE Joint Genome Institute"/>
            <person name="Lucas S."/>
            <person name="Copeland A."/>
            <person name="Lapidus A."/>
            <person name="Cheng J.-F."/>
            <person name="Bruce D."/>
            <person name="Goodwin L."/>
            <person name="Pitluck S."/>
            <person name="Chertkov O."/>
            <person name="Zhang X."/>
            <person name="Detter J.C."/>
            <person name="Han C."/>
            <person name="Tapia R."/>
            <person name="Land M."/>
            <person name="Hauser L."/>
            <person name="Jeffries C."/>
            <person name="Kyrpides N."/>
            <person name="Ivanova N."/>
            <person name="Ovchinnikova G."/>
            <person name="Brumm P."/>
            <person name="Mead D."/>
            <person name="Woyke T."/>
        </authorList>
    </citation>
    <scope>NUCLEOTIDE SEQUENCE [LARGE SCALE GENOMIC DNA]</scope>
    <source>
        <strain evidence="2">Y4.1MC1</strain>
    </source>
</reference>
<protein>
    <submittedName>
        <fullName evidence="2">Uncharacterized protein</fullName>
    </submittedName>
</protein>
<dbReference type="EMBL" id="CP002293">
    <property type="protein sequence ID" value="ADP74300.1"/>
    <property type="molecule type" value="Genomic_DNA"/>
</dbReference>
<accession>A0A7U3YI29</accession>
<name>A0A7U3YI29_GEOS0</name>
<dbReference type="KEGG" id="gmc:GY4MC1_1509"/>
<evidence type="ECO:0000313" key="1">
    <source>
        <dbReference type="EMBL" id="ADP74300.1"/>
    </source>
</evidence>
<dbReference type="EMBL" id="CP002293">
    <property type="protein sequence ID" value="ADP76158.1"/>
    <property type="molecule type" value="Genomic_DNA"/>
</dbReference>
<dbReference type="KEGG" id="gmc:GY4MC1_3511"/>
<proteinExistence type="predicted"/>
<organism evidence="2">
    <name type="scientific">Geobacillus sp. (strain Y4.1MC1)</name>
    <dbReference type="NCBI Taxonomy" id="581103"/>
    <lineage>
        <taxon>Bacteria</taxon>
        <taxon>Bacillati</taxon>
        <taxon>Bacillota</taxon>
        <taxon>Bacilli</taxon>
        <taxon>Bacillales</taxon>
        <taxon>Anoxybacillaceae</taxon>
        <taxon>Geobacillus</taxon>
    </lineage>
</organism>
<dbReference type="AlphaFoldDB" id="A0A7U3YI29"/>
<gene>
    <name evidence="1" type="ORF">GY4MC1_1509</name>
    <name evidence="2" type="ORF">GY4MC1_3511</name>
</gene>
<evidence type="ECO:0000313" key="2">
    <source>
        <dbReference type="EMBL" id="ADP76158.1"/>
    </source>
</evidence>